<dbReference type="GO" id="GO:0030424">
    <property type="term" value="C:axon"/>
    <property type="evidence" value="ECO:0007669"/>
    <property type="project" value="EnsemblMetazoa"/>
</dbReference>
<keyword evidence="3" id="KW-0418">Kinase</keyword>
<dbReference type="PROSITE" id="PS00107">
    <property type="entry name" value="PROTEIN_KINASE_ATP"/>
    <property type="match status" value="1"/>
</dbReference>
<name>A0A2A6CDU8_PRIPA</name>
<feature type="compositionally biased region" description="Basic and acidic residues" evidence="5">
    <location>
        <begin position="571"/>
        <end position="584"/>
    </location>
</feature>
<dbReference type="FunFam" id="1.10.510.10:FF:000493">
    <property type="entry name" value="serine/threonine-protein kinase unc-51 isoform X2"/>
    <property type="match status" value="1"/>
</dbReference>
<dbReference type="GO" id="GO:0007411">
    <property type="term" value="P:axon guidance"/>
    <property type="evidence" value="ECO:0007669"/>
    <property type="project" value="EnsemblMetazoa"/>
</dbReference>
<gene>
    <name evidence="6" type="primary">WBGene00114237</name>
</gene>
<keyword evidence="4" id="KW-0067">ATP-binding</keyword>
<evidence type="ECO:0000256" key="5">
    <source>
        <dbReference type="SAM" id="MobiDB-lite"/>
    </source>
</evidence>
<dbReference type="GO" id="GO:0032880">
    <property type="term" value="P:regulation of protein localization"/>
    <property type="evidence" value="ECO:0007669"/>
    <property type="project" value="EnsemblMetazoa"/>
</dbReference>
<dbReference type="InterPro" id="IPR000719">
    <property type="entry name" value="Prot_kinase_dom"/>
</dbReference>
<feature type="region of interest" description="Disordered" evidence="5">
    <location>
        <begin position="571"/>
        <end position="593"/>
    </location>
</feature>
<feature type="compositionally biased region" description="Acidic residues" evidence="5">
    <location>
        <begin position="738"/>
        <end position="749"/>
    </location>
</feature>
<evidence type="ECO:0000313" key="7">
    <source>
        <dbReference type="Proteomes" id="UP000005239"/>
    </source>
</evidence>
<dbReference type="GO" id="GO:0034045">
    <property type="term" value="C:phagophore assembly site membrane"/>
    <property type="evidence" value="ECO:0000318"/>
    <property type="project" value="GO_Central"/>
</dbReference>
<protein>
    <submittedName>
        <fullName evidence="6">Non-specific serine/threonine protein kinase</fullName>
    </submittedName>
</protein>
<dbReference type="EnsemblMetazoa" id="PPA24683.1">
    <property type="protein sequence ID" value="PPA24683.1"/>
    <property type="gene ID" value="WBGene00114237"/>
</dbReference>
<evidence type="ECO:0000256" key="3">
    <source>
        <dbReference type="ARBA" id="ARBA00022777"/>
    </source>
</evidence>
<dbReference type="Gene3D" id="1.10.510.10">
    <property type="entry name" value="Transferase(Phosphotransferase) domain 1"/>
    <property type="match status" value="1"/>
</dbReference>
<feature type="region of interest" description="Disordered" evidence="5">
    <location>
        <begin position="653"/>
        <end position="722"/>
    </location>
</feature>
<dbReference type="GO" id="GO:0016477">
    <property type="term" value="P:cell migration"/>
    <property type="evidence" value="ECO:0007669"/>
    <property type="project" value="EnsemblMetazoa"/>
</dbReference>
<dbReference type="InterPro" id="IPR045269">
    <property type="entry name" value="Atg1-like"/>
</dbReference>
<keyword evidence="2" id="KW-0547">Nucleotide-binding</keyword>
<dbReference type="OrthoDB" id="346907at2759"/>
<proteinExistence type="predicted"/>
<keyword evidence="1" id="KW-0808">Transferase</keyword>
<feature type="region of interest" description="Disordered" evidence="5">
    <location>
        <begin position="509"/>
        <end position="543"/>
    </location>
</feature>
<dbReference type="GO" id="GO:0043025">
    <property type="term" value="C:neuronal cell body"/>
    <property type="evidence" value="ECO:0007669"/>
    <property type="project" value="EnsemblMetazoa"/>
</dbReference>
<dbReference type="GO" id="GO:0030516">
    <property type="term" value="P:regulation of axon extension"/>
    <property type="evidence" value="ECO:0007669"/>
    <property type="project" value="EnsemblMetazoa"/>
</dbReference>
<dbReference type="GO" id="GO:0061709">
    <property type="term" value="P:reticulophagy"/>
    <property type="evidence" value="ECO:0000318"/>
    <property type="project" value="GO_Central"/>
</dbReference>
<evidence type="ECO:0000256" key="1">
    <source>
        <dbReference type="ARBA" id="ARBA00022679"/>
    </source>
</evidence>
<dbReference type="GO" id="GO:0010506">
    <property type="term" value="P:regulation of autophagy"/>
    <property type="evidence" value="ECO:0000318"/>
    <property type="project" value="GO_Central"/>
</dbReference>
<dbReference type="InterPro" id="IPR017441">
    <property type="entry name" value="Protein_kinase_ATP_BS"/>
</dbReference>
<evidence type="ECO:0000256" key="4">
    <source>
        <dbReference type="ARBA" id="ARBA00022840"/>
    </source>
</evidence>
<dbReference type="CDD" id="cd14120">
    <property type="entry name" value="STKc_ULK1_2-like"/>
    <property type="match status" value="1"/>
</dbReference>
<dbReference type="Pfam" id="PF21127">
    <property type="entry name" value="ATG1-like_MIT2"/>
    <property type="match status" value="1"/>
</dbReference>
<reference evidence="6" key="2">
    <citation type="submission" date="2022-06" db="UniProtKB">
        <authorList>
            <consortium name="EnsemblMetazoa"/>
        </authorList>
    </citation>
    <scope>IDENTIFICATION</scope>
    <source>
        <strain evidence="6">PS312</strain>
    </source>
</reference>
<evidence type="ECO:0000313" key="6">
    <source>
        <dbReference type="EnsemblMetazoa" id="PPA24683.1"/>
    </source>
</evidence>
<dbReference type="PANTHER" id="PTHR24348">
    <property type="entry name" value="SERINE/THREONINE-PROTEIN KINASE UNC-51-RELATED"/>
    <property type="match status" value="1"/>
</dbReference>
<dbReference type="GO" id="GO:0048675">
    <property type="term" value="P:axon extension"/>
    <property type="evidence" value="ECO:0000318"/>
    <property type="project" value="GO_Central"/>
</dbReference>
<accession>A0A2A6CDU8</accession>
<dbReference type="SUPFAM" id="SSF56112">
    <property type="entry name" value="Protein kinase-like (PK-like)"/>
    <property type="match status" value="1"/>
</dbReference>
<dbReference type="PROSITE" id="PS00108">
    <property type="entry name" value="PROTEIN_KINASE_ST"/>
    <property type="match status" value="1"/>
</dbReference>
<evidence type="ECO:0000256" key="2">
    <source>
        <dbReference type="ARBA" id="ARBA00022741"/>
    </source>
</evidence>
<keyword evidence="7" id="KW-1185">Reference proteome</keyword>
<dbReference type="GO" id="GO:0008340">
    <property type="term" value="P:determination of adult lifespan"/>
    <property type="evidence" value="ECO:0007669"/>
    <property type="project" value="EnsemblMetazoa"/>
</dbReference>
<dbReference type="PANTHER" id="PTHR24348:SF22">
    <property type="entry name" value="NON-SPECIFIC SERINE_THREONINE PROTEIN KINASE"/>
    <property type="match status" value="1"/>
</dbReference>
<dbReference type="GO" id="GO:0040014">
    <property type="term" value="P:regulation of multicellular organism growth"/>
    <property type="evidence" value="ECO:0007669"/>
    <property type="project" value="EnsemblMetazoa"/>
</dbReference>
<dbReference type="GO" id="GO:0040024">
    <property type="term" value="P:dauer larval development"/>
    <property type="evidence" value="ECO:0007669"/>
    <property type="project" value="EnsemblMetazoa"/>
</dbReference>
<dbReference type="Pfam" id="PF00069">
    <property type="entry name" value="Pkinase"/>
    <property type="match status" value="1"/>
</dbReference>
<dbReference type="GO" id="GO:0000423">
    <property type="term" value="P:mitophagy"/>
    <property type="evidence" value="ECO:0000318"/>
    <property type="project" value="GO_Central"/>
</dbReference>
<dbReference type="Gene3D" id="3.30.200.20">
    <property type="entry name" value="Phosphorylase Kinase, domain 1"/>
    <property type="match status" value="1"/>
</dbReference>
<dbReference type="GO" id="GO:0043277">
    <property type="term" value="P:apoptotic cell clearance"/>
    <property type="evidence" value="ECO:0007669"/>
    <property type="project" value="EnsemblMetazoa"/>
</dbReference>
<dbReference type="GO" id="GO:0005829">
    <property type="term" value="C:cytosol"/>
    <property type="evidence" value="ECO:0000318"/>
    <property type="project" value="GO_Central"/>
</dbReference>
<dbReference type="GO" id="GO:0004674">
    <property type="term" value="F:protein serine/threonine kinase activity"/>
    <property type="evidence" value="ECO:0000318"/>
    <property type="project" value="GO_Central"/>
</dbReference>
<reference evidence="7" key="1">
    <citation type="journal article" date="2008" name="Nat. Genet.">
        <title>The Pristionchus pacificus genome provides a unique perspective on nematode lifestyle and parasitism.</title>
        <authorList>
            <person name="Dieterich C."/>
            <person name="Clifton S.W."/>
            <person name="Schuster L.N."/>
            <person name="Chinwalla A."/>
            <person name="Delehaunty K."/>
            <person name="Dinkelacker I."/>
            <person name="Fulton L."/>
            <person name="Fulton R."/>
            <person name="Godfrey J."/>
            <person name="Minx P."/>
            <person name="Mitreva M."/>
            <person name="Roeseler W."/>
            <person name="Tian H."/>
            <person name="Witte H."/>
            <person name="Yang S.P."/>
            <person name="Wilson R.K."/>
            <person name="Sommer R.J."/>
        </authorList>
    </citation>
    <scope>NUCLEOTIDE SEQUENCE [LARGE SCALE GENOMIC DNA]</scope>
    <source>
        <strain evidence="7">PS312</strain>
    </source>
</reference>
<organism evidence="6 7">
    <name type="scientific">Pristionchus pacificus</name>
    <name type="common">Parasitic nematode worm</name>
    <dbReference type="NCBI Taxonomy" id="54126"/>
    <lineage>
        <taxon>Eukaryota</taxon>
        <taxon>Metazoa</taxon>
        <taxon>Ecdysozoa</taxon>
        <taxon>Nematoda</taxon>
        <taxon>Chromadorea</taxon>
        <taxon>Rhabditida</taxon>
        <taxon>Rhabditina</taxon>
        <taxon>Diplogasteromorpha</taxon>
        <taxon>Diplogasteroidea</taxon>
        <taxon>Neodiplogasteridae</taxon>
        <taxon>Pristionchus</taxon>
    </lineage>
</organism>
<dbReference type="InterPro" id="IPR008271">
    <property type="entry name" value="Ser/Thr_kinase_AS"/>
</dbReference>
<dbReference type="GO" id="GO:0000045">
    <property type="term" value="P:autophagosome assembly"/>
    <property type="evidence" value="ECO:0000318"/>
    <property type="project" value="GO_Central"/>
</dbReference>
<feature type="region of interest" description="Disordered" evidence="5">
    <location>
        <begin position="734"/>
        <end position="754"/>
    </location>
</feature>
<dbReference type="AlphaFoldDB" id="A0A2A6CDU8"/>
<dbReference type="InterPro" id="IPR048941">
    <property type="entry name" value="ATG1-like_MIT2"/>
</dbReference>
<dbReference type="InterPro" id="IPR011009">
    <property type="entry name" value="Kinase-like_dom_sf"/>
</dbReference>
<dbReference type="PROSITE" id="PS50011">
    <property type="entry name" value="PROTEIN_KINASE_DOM"/>
    <property type="match status" value="1"/>
</dbReference>
<feature type="compositionally biased region" description="Polar residues" evidence="5">
    <location>
        <begin position="681"/>
        <end position="696"/>
    </location>
</feature>
<dbReference type="GO" id="GO:0009792">
    <property type="term" value="P:embryo development ending in birth or egg hatching"/>
    <property type="evidence" value="ECO:0007669"/>
    <property type="project" value="EnsemblMetazoa"/>
</dbReference>
<dbReference type="GO" id="GO:0045138">
    <property type="term" value="P:nematode male tail tip morphogenesis"/>
    <property type="evidence" value="ECO:0007669"/>
    <property type="project" value="EnsemblMetazoa"/>
</dbReference>
<dbReference type="GO" id="GO:0042594">
    <property type="term" value="P:response to starvation"/>
    <property type="evidence" value="ECO:0000318"/>
    <property type="project" value="GO_Central"/>
</dbReference>
<dbReference type="GO" id="GO:0012501">
    <property type="term" value="P:programmed cell death"/>
    <property type="evidence" value="ECO:0007669"/>
    <property type="project" value="EnsemblMetazoa"/>
</dbReference>
<dbReference type="GO" id="GO:0005524">
    <property type="term" value="F:ATP binding"/>
    <property type="evidence" value="ECO:0007669"/>
    <property type="project" value="UniProtKB-UniRule"/>
</dbReference>
<dbReference type="GO" id="GO:0005737">
    <property type="term" value="C:cytoplasm"/>
    <property type="evidence" value="ECO:0000318"/>
    <property type="project" value="GO_Central"/>
</dbReference>
<dbReference type="GO" id="GO:0000407">
    <property type="term" value="C:phagophore assembly site"/>
    <property type="evidence" value="ECO:0000318"/>
    <property type="project" value="GO_Central"/>
</dbReference>
<accession>A0A8R1YJQ5</accession>
<dbReference type="GO" id="GO:0005776">
    <property type="term" value="C:autophagosome"/>
    <property type="evidence" value="ECO:0000318"/>
    <property type="project" value="GO_Central"/>
</dbReference>
<dbReference type="SMART" id="SM00220">
    <property type="entry name" value="S_TKc"/>
    <property type="match status" value="1"/>
</dbReference>
<feature type="region of interest" description="Disordered" evidence="5">
    <location>
        <begin position="363"/>
        <end position="420"/>
    </location>
</feature>
<dbReference type="GO" id="GO:0034727">
    <property type="term" value="P:piecemeal microautophagy of the nucleus"/>
    <property type="evidence" value="ECO:0000318"/>
    <property type="project" value="GO_Central"/>
</dbReference>
<sequence length="974" mass="105730">MLNQIFAAVKHELDIAPRNRKTESRQTKSWELSNRQIPSRQIRNRQMHNSCVDPVQGRCAPNQSAAVEHQRRSVANPLKMTMERFDDFEYCTRDMLGHGAFAIVYKGRYISRPGLQRPDTAVAIKCIAKKNIQKSKNLLRKEIEILKELSLSKHENLVALLRVTETGTHVFLVMEYCNGGDLADYLQQKGTLKEDTIHHFVVQIARAIKAMYTKGIVHRDLKPQNILLCKPTNCPHPAATDLIVKLADFGFARFLDEGVMAATLCGSPMYMAPEVIMSLQYDAKADLWSIGTILYQCLVGKAPFQAQTPPALKAYYEKHRELRPDIPNYCSPPLRDLLLRMLTRNAKDRIAFEDFFAHPFLHSPPPASPSKKILDTSPSPLPPRRFGSGLPVPRQSRPANPVPPSSAGGRMDGSDGSPRYAVPIKGPFGQPSPAAVAAGPMAESGDFTFLPPLPTHGAANPVKQVQVHTGDLGGASVASGAYSSTAGGQVRAVPVPSQRLAYAQMEARRTSVGGGAGGTQQQQSPRDGLLGMGEPEPEKVGGAHVPNIENIALPATRYLVREARTRRSIAERQRKLTIGEEPARPSELPKSATTTDLPATALAGSPAAAAAAQSTLAPTVSSPALDNARFLMSPSPSGGGGGVTVVPAHASLTIKAPETSMRQGTSSETSEDEKRGEGPMMTSNASCNDDTTSSSCAHPITSVPANGASNEKTHPTAMLGSPPAALANIGTPLFTRDDDYDEPLDEGEDEPPKGLQQETLMHDEHIQILAKLRYVLEVVETLVQVAEKDDNPIAVALSTTTKSRRETTTSMYRRAEQLVVYVRALHMLSQALLLAQRNVAANMLQPSPAVQSVLNQLNDKYHQCLVRSQELASQGLPGADPAMAVISAEKIMFKYAIDLCQAAALDELFGKPHLCSRRYKTAYMMLHTLSEQVQSDSDKTVLSRHKTAVETRLRILEKQGFVQAVPATGHHSTA</sequence>
<dbReference type="Proteomes" id="UP000005239">
    <property type="component" value="Unassembled WGS sequence"/>
</dbReference>